<dbReference type="InterPro" id="IPR036010">
    <property type="entry name" value="2Fe-2S_ferredoxin-like_sf"/>
</dbReference>
<dbReference type="GO" id="GO:0005739">
    <property type="term" value="C:mitochondrion"/>
    <property type="evidence" value="ECO:0007669"/>
    <property type="project" value="TreeGrafter"/>
</dbReference>
<keyword evidence="9" id="KW-1185">Reference proteome</keyword>
<feature type="compositionally biased region" description="Polar residues" evidence="7">
    <location>
        <begin position="126"/>
        <end position="139"/>
    </location>
</feature>
<dbReference type="STRING" id="5454.A0A162WMQ3"/>
<dbReference type="AlphaFoldDB" id="A0A162WMQ3"/>
<dbReference type="CDD" id="cd00207">
    <property type="entry name" value="fer2"/>
    <property type="match status" value="1"/>
</dbReference>
<evidence type="ECO:0000256" key="2">
    <source>
        <dbReference type="ARBA" id="ARBA00022714"/>
    </source>
</evidence>
<keyword evidence="2" id="KW-0001">2Fe-2S</keyword>
<dbReference type="OrthoDB" id="268593at2759"/>
<keyword evidence="3" id="KW-0479">Metal-binding</keyword>
<dbReference type="GO" id="GO:0046872">
    <property type="term" value="F:metal ion binding"/>
    <property type="evidence" value="ECO:0007669"/>
    <property type="project" value="UniProtKB-KW"/>
</dbReference>
<dbReference type="EMBL" id="JYNV01000302">
    <property type="protein sequence ID" value="KZM19118.1"/>
    <property type="molecule type" value="Genomic_DNA"/>
</dbReference>
<keyword evidence="4" id="KW-0408">Iron</keyword>
<protein>
    <submittedName>
        <fullName evidence="8">2 iron, 2 sulfur cluster binding</fullName>
    </submittedName>
</protein>
<dbReference type="InterPro" id="IPR012675">
    <property type="entry name" value="Beta-grasp_dom_sf"/>
</dbReference>
<evidence type="ECO:0000256" key="1">
    <source>
        <dbReference type="ARBA" id="ARBA00010914"/>
    </source>
</evidence>
<reference evidence="8 9" key="1">
    <citation type="journal article" date="2016" name="Sci. Rep.">
        <title>Draft genome sequencing and secretome analysis of fungal phytopathogen Ascochyta rabiei provides insight into the necrotrophic effector repertoire.</title>
        <authorList>
            <person name="Verma S."/>
            <person name="Gazara R.K."/>
            <person name="Nizam S."/>
            <person name="Parween S."/>
            <person name="Chattopadhyay D."/>
            <person name="Verma P.K."/>
        </authorList>
    </citation>
    <scope>NUCLEOTIDE SEQUENCE [LARGE SCALE GENOMIC DNA]</scope>
    <source>
        <strain evidence="8 9">ArDII</strain>
    </source>
</reference>
<gene>
    <name evidence="8" type="ORF">ST47_g9730</name>
</gene>
<feature type="compositionally biased region" description="Polar residues" evidence="7">
    <location>
        <begin position="69"/>
        <end position="79"/>
    </location>
</feature>
<evidence type="ECO:0000256" key="7">
    <source>
        <dbReference type="SAM" id="MobiDB-lite"/>
    </source>
</evidence>
<dbReference type="Gene3D" id="3.10.20.30">
    <property type="match status" value="1"/>
</dbReference>
<dbReference type="GO" id="GO:0140647">
    <property type="term" value="P:P450-containing electron transport chain"/>
    <property type="evidence" value="ECO:0007669"/>
    <property type="project" value="InterPro"/>
</dbReference>
<dbReference type="PROSITE" id="PS51085">
    <property type="entry name" value="2FE2S_FER_2"/>
    <property type="match status" value="1"/>
</dbReference>
<dbReference type="InterPro" id="IPR001041">
    <property type="entry name" value="2Fe-2S_ferredoxin-type"/>
</dbReference>
<dbReference type="PROSITE" id="PS00814">
    <property type="entry name" value="ADX"/>
    <property type="match status" value="1"/>
</dbReference>
<evidence type="ECO:0000256" key="6">
    <source>
        <dbReference type="ARBA" id="ARBA00034078"/>
    </source>
</evidence>
<feature type="region of interest" description="Disordered" evidence="7">
    <location>
        <begin position="110"/>
        <end position="176"/>
    </location>
</feature>
<dbReference type="InterPro" id="IPR018298">
    <property type="entry name" value="Adrenodoxin_Fe-S_BS"/>
</dbReference>
<sequence length="293" mass="31449">MSWASQPSAITAITAVVLVRPPETGARSSILDPRLSPGLDPRLSPGLDSLPCSVLDSLPCSVLDPLPASTLSRPQSSPTLDPLPLRSQPPHPCCTMASKRLLGHARRWVDKAGPPSSARTPRCFASQASRWAMESSTHGKTPRPQHPSRLPCAATPSSRAFSSSPAPRHGHLDKPNAGEELHVTFIDKDNHSHTFEVSAGDNLLDIAQANDLEMEGACGGSCACSTCHVIVDDEAKYDAMEEPDDDENDMLDLAFGLTETSRLGCQVKMTKELDGLVVRLPSMTRNLQASDFK</sequence>
<comment type="similarity">
    <text evidence="1">Belongs to the adrenodoxin/putidaredoxin family.</text>
</comment>
<dbReference type="InterPro" id="IPR001055">
    <property type="entry name" value="Adrenodoxin-like"/>
</dbReference>
<proteinExistence type="inferred from homology"/>
<feature type="region of interest" description="Disordered" evidence="7">
    <location>
        <begin position="69"/>
        <end position="90"/>
    </location>
</feature>
<dbReference type="Proteomes" id="UP000076837">
    <property type="component" value="Unassembled WGS sequence"/>
</dbReference>
<evidence type="ECO:0000256" key="3">
    <source>
        <dbReference type="ARBA" id="ARBA00022723"/>
    </source>
</evidence>
<keyword evidence="5" id="KW-0411">Iron-sulfur</keyword>
<dbReference type="PANTHER" id="PTHR23426:SF65">
    <property type="entry name" value="FERREDOXIN-2, MITOCHONDRIAL"/>
    <property type="match status" value="1"/>
</dbReference>
<comment type="cofactor">
    <cofactor evidence="6">
        <name>[2Fe-2S] cluster</name>
        <dbReference type="ChEBI" id="CHEBI:190135"/>
    </cofactor>
</comment>
<feature type="compositionally biased region" description="Low complexity" evidence="7">
    <location>
        <begin position="153"/>
        <end position="167"/>
    </location>
</feature>
<evidence type="ECO:0000313" key="8">
    <source>
        <dbReference type="EMBL" id="KZM19118.1"/>
    </source>
</evidence>
<organism evidence="8 9">
    <name type="scientific">Didymella rabiei</name>
    <name type="common">Chickpea ascochyta blight fungus</name>
    <name type="synonym">Mycosphaerella rabiei</name>
    <dbReference type="NCBI Taxonomy" id="5454"/>
    <lineage>
        <taxon>Eukaryota</taxon>
        <taxon>Fungi</taxon>
        <taxon>Dikarya</taxon>
        <taxon>Ascomycota</taxon>
        <taxon>Pezizomycotina</taxon>
        <taxon>Dothideomycetes</taxon>
        <taxon>Pleosporomycetidae</taxon>
        <taxon>Pleosporales</taxon>
        <taxon>Pleosporineae</taxon>
        <taxon>Didymellaceae</taxon>
        <taxon>Ascochyta</taxon>
    </lineage>
</organism>
<accession>A0A162WMQ3</accession>
<dbReference type="GO" id="GO:0009055">
    <property type="term" value="F:electron transfer activity"/>
    <property type="evidence" value="ECO:0007669"/>
    <property type="project" value="TreeGrafter"/>
</dbReference>
<evidence type="ECO:0000256" key="5">
    <source>
        <dbReference type="ARBA" id="ARBA00023014"/>
    </source>
</evidence>
<dbReference type="Pfam" id="PF00111">
    <property type="entry name" value="Fer2"/>
    <property type="match status" value="1"/>
</dbReference>
<evidence type="ECO:0000256" key="4">
    <source>
        <dbReference type="ARBA" id="ARBA00023004"/>
    </source>
</evidence>
<comment type="caution">
    <text evidence="8">The sequence shown here is derived from an EMBL/GenBank/DDBJ whole genome shotgun (WGS) entry which is preliminary data.</text>
</comment>
<dbReference type="GO" id="GO:0051537">
    <property type="term" value="F:2 iron, 2 sulfur cluster binding"/>
    <property type="evidence" value="ECO:0007669"/>
    <property type="project" value="UniProtKB-KW"/>
</dbReference>
<dbReference type="SUPFAM" id="SSF54292">
    <property type="entry name" value="2Fe-2S ferredoxin-like"/>
    <property type="match status" value="1"/>
</dbReference>
<name>A0A162WMQ3_DIDRA</name>
<evidence type="ECO:0000313" key="9">
    <source>
        <dbReference type="Proteomes" id="UP000076837"/>
    </source>
</evidence>
<dbReference type="PANTHER" id="PTHR23426">
    <property type="entry name" value="FERREDOXIN/ADRENODOXIN"/>
    <property type="match status" value="1"/>
</dbReference>
<dbReference type="PRINTS" id="PR00355">
    <property type="entry name" value="ADRENODOXIN"/>
</dbReference>